<evidence type="ECO:0000313" key="3">
    <source>
        <dbReference type="Proteomes" id="UP000032874"/>
    </source>
</evidence>
<dbReference type="NCBIfam" id="NF010264">
    <property type="entry name" value="PRK13710.1"/>
    <property type="match status" value="1"/>
</dbReference>
<dbReference type="AlphaFoldDB" id="A0A093S063"/>
<name>A0A093S063_9GAMM</name>
<evidence type="ECO:0000313" key="2">
    <source>
        <dbReference type="EMBL" id="KFX06204.1"/>
    </source>
</evidence>
<comment type="caution">
    <text evidence="2">The sequence shown here is derived from an EMBL/GenBank/DDBJ whole genome shotgun (WGS) entry which is preliminary data.</text>
</comment>
<gene>
    <name evidence="2" type="ORF">KP22_10180</name>
</gene>
<dbReference type="STRING" id="55207.KP22_10180"/>
<dbReference type="Gene3D" id="1.10.1220.80">
    <property type="match status" value="1"/>
</dbReference>
<evidence type="ECO:0000256" key="1">
    <source>
        <dbReference type="ARBA" id="ARBA00022649"/>
    </source>
</evidence>
<protein>
    <submittedName>
        <fullName evidence="2">Uncharacterized protein</fullName>
    </submittedName>
</protein>
<dbReference type="Pfam" id="PF07362">
    <property type="entry name" value="CcdA"/>
    <property type="match status" value="1"/>
</dbReference>
<dbReference type="RefSeq" id="WP_015855076.1">
    <property type="nucleotide sequence ID" value="NZ_JQHM01000002.1"/>
</dbReference>
<dbReference type="InterPro" id="IPR009956">
    <property type="entry name" value="Post-segregation_anti-tox_CcdA"/>
</dbReference>
<organism evidence="2 3">
    <name type="scientific">Pectobacterium betavasculorum</name>
    <dbReference type="NCBI Taxonomy" id="55207"/>
    <lineage>
        <taxon>Bacteria</taxon>
        <taxon>Pseudomonadati</taxon>
        <taxon>Pseudomonadota</taxon>
        <taxon>Gammaproteobacteria</taxon>
        <taxon>Enterobacterales</taxon>
        <taxon>Pectobacteriaceae</taxon>
        <taxon>Pectobacterium</taxon>
    </lineage>
</organism>
<dbReference type="GeneID" id="45848132"/>
<proteinExistence type="predicted"/>
<dbReference type="eggNOG" id="COG5302">
    <property type="taxonomic scope" value="Bacteria"/>
</dbReference>
<reference evidence="2 3" key="1">
    <citation type="submission" date="2014-08" db="EMBL/GenBank/DDBJ databases">
        <title>Genome sequences of NCPPB Pectobacterium isolates.</title>
        <authorList>
            <person name="Glover R.H."/>
            <person name="Sapp M."/>
            <person name="Elphinstone J."/>
        </authorList>
    </citation>
    <scope>NUCLEOTIDE SEQUENCE [LARGE SCALE GENOMIC DNA]</scope>
    <source>
        <strain evidence="2 3">NCPPB 2795</strain>
    </source>
</reference>
<dbReference type="EMBL" id="JQHM01000002">
    <property type="protein sequence ID" value="KFX06204.1"/>
    <property type="molecule type" value="Genomic_DNA"/>
</dbReference>
<keyword evidence="1" id="KW-1277">Toxin-antitoxin system</keyword>
<dbReference type="Proteomes" id="UP000032874">
    <property type="component" value="Unassembled WGS sequence"/>
</dbReference>
<sequence length="72" mass="8178">MKHRVSVTVDKDNYQVLSAAGVNISGLVNDAIGKEARRIKAEEWKKENREGMEEVARFIAQNGSFADENRNW</sequence>
<accession>A0A093S063</accession>